<proteinExistence type="inferred from homology"/>
<organism evidence="10 11">
    <name type="scientific">Staphylotrichum longicolle</name>
    <dbReference type="NCBI Taxonomy" id="669026"/>
    <lineage>
        <taxon>Eukaryota</taxon>
        <taxon>Fungi</taxon>
        <taxon>Dikarya</taxon>
        <taxon>Ascomycota</taxon>
        <taxon>Pezizomycotina</taxon>
        <taxon>Sordariomycetes</taxon>
        <taxon>Sordariomycetidae</taxon>
        <taxon>Sordariales</taxon>
        <taxon>Chaetomiaceae</taxon>
        <taxon>Staphylotrichum</taxon>
    </lineage>
</organism>
<comment type="subcellular location">
    <subcellularLocation>
        <location evidence="1">Mitochondrion</location>
    </subcellularLocation>
</comment>
<evidence type="ECO:0000256" key="5">
    <source>
        <dbReference type="ARBA" id="ARBA00023128"/>
    </source>
</evidence>
<feature type="region of interest" description="Disordered" evidence="9">
    <location>
        <begin position="53"/>
        <end position="83"/>
    </location>
</feature>
<dbReference type="InterPro" id="IPR024629">
    <property type="entry name" value="Ribosomal_mL67"/>
</dbReference>
<dbReference type="GO" id="GO:0005739">
    <property type="term" value="C:mitochondrion"/>
    <property type="evidence" value="ECO:0007669"/>
    <property type="project" value="UniProtKB-SubCell"/>
</dbReference>
<dbReference type="GO" id="GO:1990904">
    <property type="term" value="C:ribonucleoprotein complex"/>
    <property type="evidence" value="ECO:0007669"/>
    <property type="project" value="UniProtKB-KW"/>
</dbReference>
<dbReference type="GO" id="GO:0005840">
    <property type="term" value="C:ribosome"/>
    <property type="evidence" value="ECO:0007669"/>
    <property type="project" value="UniProtKB-KW"/>
</dbReference>
<comment type="similarity">
    <text evidence="2">Belongs to the mitochondrion-specific ribosomal protein mL67 family.</text>
</comment>
<reference evidence="10" key="1">
    <citation type="submission" date="2023-02" db="EMBL/GenBank/DDBJ databases">
        <authorList>
            <person name="Palmer J.M."/>
        </authorList>
    </citation>
    <scope>NUCLEOTIDE SEQUENCE</scope>
    <source>
        <strain evidence="10">FW57</strain>
    </source>
</reference>
<evidence type="ECO:0000256" key="2">
    <source>
        <dbReference type="ARBA" id="ARBA00010741"/>
    </source>
</evidence>
<evidence type="ECO:0000256" key="9">
    <source>
        <dbReference type="SAM" id="MobiDB-lite"/>
    </source>
</evidence>
<dbReference type="EMBL" id="JAHCVI010000001">
    <property type="protein sequence ID" value="KAG7290957.1"/>
    <property type="molecule type" value="Genomic_DNA"/>
</dbReference>
<gene>
    <name evidence="10" type="ORF">NEMBOFW57_000963</name>
</gene>
<dbReference type="GO" id="GO:0000150">
    <property type="term" value="F:DNA strand exchange activity"/>
    <property type="evidence" value="ECO:0007669"/>
    <property type="project" value="InterPro"/>
</dbReference>
<accession>A0AAD4I0E0</accession>
<keyword evidence="6" id="KW-0804">Transcription</keyword>
<keyword evidence="4" id="KW-0805">Transcription regulation</keyword>
<evidence type="ECO:0000256" key="8">
    <source>
        <dbReference type="ARBA" id="ARBA00035185"/>
    </source>
</evidence>
<evidence type="ECO:0000313" key="11">
    <source>
        <dbReference type="Proteomes" id="UP001197093"/>
    </source>
</evidence>
<keyword evidence="3" id="KW-0689">Ribosomal protein</keyword>
<keyword evidence="11" id="KW-1185">Reference proteome</keyword>
<comment type="caution">
    <text evidence="10">The sequence shown here is derived from an EMBL/GenBank/DDBJ whole genome shotgun (WGS) entry which is preliminary data.</text>
</comment>
<dbReference type="Pfam" id="PF12829">
    <property type="entry name" value="Mhr1"/>
    <property type="match status" value="1"/>
</dbReference>
<dbReference type="AlphaFoldDB" id="A0AAD4I0E0"/>
<evidence type="ECO:0000256" key="4">
    <source>
        <dbReference type="ARBA" id="ARBA00023015"/>
    </source>
</evidence>
<evidence type="ECO:0000256" key="1">
    <source>
        <dbReference type="ARBA" id="ARBA00004173"/>
    </source>
</evidence>
<keyword evidence="7" id="KW-0687">Ribonucleoprotein</keyword>
<evidence type="ECO:0000256" key="7">
    <source>
        <dbReference type="ARBA" id="ARBA00023274"/>
    </source>
</evidence>
<evidence type="ECO:0000256" key="3">
    <source>
        <dbReference type="ARBA" id="ARBA00022980"/>
    </source>
</evidence>
<name>A0AAD4I0E0_9PEZI</name>
<sequence>MNSLRPLLSSCSTSTSSRFVLLGSNGARSTIGGGVRSSGIIIIINNDDDNRGGRCVGASSRRERRTTDERRETPAGHSAPGHGERLYVHNHMVANFTSNKAFRQFAYTGKKLVPAKLRKDYWRPLAVVEFAPGKGEIGRSVFQKLRELKQRHLLEWEDAALLDMSRRERGKALNDQRGNTVADLAAVLAGRGKGNRVAVPRQEEDAGKPRVRISKNGKWAQVLPPKVKEVDREGWVEVPVSKDAAAAAAGAEEGGEKIRLHRATVYWANEQDKYFAEEWTENVKHVIGLPAKALKGEAVADAAAAEPVEAEAATA</sequence>
<dbReference type="PANTHER" id="PTHR28184:SF1">
    <property type="entry name" value="LARGE RIBOSOMAL SUBUNIT PROTEIN ML67"/>
    <property type="match status" value="1"/>
</dbReference>
<protein>
    <recommendedName>
        <fullName evidence="8">Large ribosomal subunit protein mL67</fullName>
    </recommendedName>
</protein>
<evidence type="ECO:0000256" key="6">
    <source>
        <dbReference type="ARBA" id="ARBA00023163"/>
    </source>
</evidence>
<evidence type="ECO:0000313" key="10">
    <source>
        <dbReference type="EMBL" id="KAG7290957.1"/>
    </source>
</evidence>
<dbReference type="GO" id="GO:0003697">
    <property type="term" value="F:single-stranded DNA binding"/>
    <property type="evidence" value="ECO:0007669"/>
    <property type="project" value="InterPro"/>
</dbReference>
<feature type="compositionally biased region" description="Basic and acidic residues" evidence="9">
    <location>
        <begin position="65"/>
        <end position="74"/>
    </location>
</feature>
<dbReference type="Proteomes" id="UP001197093">
    <property type="component" value="Unassembled WGS sequence"/>
</dbReference>
<keyword evidence="5" id="KW-0496">Mitochondrion</keyword>
<dbReference type="GO" id="GO:0003735">
    <property type="term" value="F:structural constituent of ribosome"/>
    <property type="evidence" value="ECO:0007669"/>
    <property type="project" value="TreeGrafter"/>
</dbReference>
<dbReference type="PANTHER" id="PTHR28184">
    <property type="entry name" value="MITOCHONDRIAL HOMOLOGOUS RECOMBINATION PROTEIN 1"/>
    <property type="match status" value="1"/>
</dbReference>